<dbReference type="AlphaFoldDB" id="A0A7S3DHP4"/>
<gene>
    <name evidence="1" type="ORF">PBIL07802_LOCUS20262</name>
</gene>
<dbReference type="EMBL" id="HBIB01031217">
    <property type="protein sequence ID" value="CAE0258000.1"/>
    <property type="molecule type" value="Transcribed_RNA"/>
</dbReference>
<evidence type="ECO:0000313" key="1">
    <source>
        <dbReference type="EMBL" id="CAE0258000.1"/>
    </source>
</evidence>
<proteinExistence type="predicted"/>
<reference evidence="1" key="1">
    <citation type="submission" date="2021-01" db="EMBL/GenBank/DDBJ databases">
        <authorList>
            <person name="Corre E."/>
            <person name="Pelletier E."/>
            <person name="Niang G."/>
            <person name="Scheremetjew M."/>
            <person name="Finn R."/>
            <person name="Kale V."/>
            <person name="Holt S."/>
            <person name="Cochrane G."/>
            <person name="Meng A."/>
            <person name="Brown T."/>
            <person name="Cohen L."/>
        </authorList>
    </citation>
    <scope>NUCLEOTIDE SEQUENCE</scope>
    <source>
        <strain evidence="1">NIES-2562</strain>
    </source>
</reference>
<accession>A0A7S3DHP4</accession>
<sequence length="172" mass="19096">MVFQFRADSVLLFHQWSPSSRFLLFAVERVSGYDYADVAFGRLLNLVVDGVSDGVVFLVWDSASNCLFRTEEGIQLSRELRDGYIPFFSQYAKSVSLWNTESSEFCYSAFTGMAVPEVFTQCLPSSCLSKAPSSVCPKQQGSGKVWKVEEAHILPPATPRGQGCFCLFTALS</sequence>
<name>A0A7S3DHP4_9EUKA</name>
<protein>
    <submittedName>
        <fullName evidence="1">Uncharacterized protein</fullName>
    </submittedName>
</protein>
<organism evidence="1">
    <name type="scientific">Palpitomonas bilix</name>
    <dbReference type="NCBI Taxonomy" id="652834"/>
    <lineage>
        <taxon>Eukaryota</taxon>
        <taxon>Eukaryota incertae sedis</taxon>
    </lineage>
</organism>